<protein>
    <submittedName>
        <fullName evidence="1">Uncharacterized protein</fullName>
    </submittedName>
</protein>
<dbReference type="EMBL" id="ML213513">
    <property type="protein sequence ID" value="TFK50676.1"/>
    <property type="molecule type" value="Genomic_DNA"/>
</dbReference>
<dbReference type="AlphaFoldDB" id="A0A5C3N2L8"/>
<dbReference type="Proteomes" id="UP000305948">
    <property type="component" value="Unassembled WGS sequence"/>
</dbReference>
<reference evidence="1 2" key="1">
    <citation type="journal article" date="2019" name="Nat. Ecol. Evol.">
        <title>Megaphylogeny resolves global patterns of mushroom evolution.</title>
        <authorList>
            <person name="Varga T."/>
            <person name="Krizsan K."/>
            <person name="Foldi C."/>
            <person name="Dima B."/>
            <person name="Sanchez-Garcia M."/>
            <person name="Sanchez-Ramirez S."/>
            <person name="Szollosi G.J."/>
            <person name="Szarkandi J.G."/>
            <person name="Papp V."/>
            <person name="Albert L."/>
            <person name="Andreopoulos W."/>
            <person name="Angelini C."/>
            <person name="Antonin V."/>
            <person name="Barry K.W."/>
            <person name="Bougher N.L."/>
            <person name="Buchanan P."/>
            <person name="Buyck B."/>
            <person name="Bense V."/>
            <person name="Catcheside P."/>
            <person name="Chovatia M."/>
            <person name="Cooper J."/>
            <person name="Damon W."/>
            <person name="Desjardin D."/>
            <person name="Finy P."/>
            <person name="Geml J."/>
            <person name="Haridas S."/>
            <person name="Hughes K."/>
            <person name="Justo A."/>
            <person name="Karasinski D."/>
            <person name="Kautmanova I."/>
            <person name="Kiss B."/>
            <person name="Kocsube S."/>
            <person name="Kotiranta H."/>
            <person name="LaButti K.M."/>
            <person name="Lechner B.E."/>
            <person name="Liimatainen K."/>
            <person name="Lipzen A."/>
            <person name="Lukacs Z."/>
            <person name="Mihaltcheva S."/>
            <person name="Morgado L.N."/>
            <person name="Niskanen T."/>
            <person name="Noordeloos M.E."/>
            <person name="Ohm R.A."/>
            <person name="Ortiz-Santana B."/>
            <person name="Ovrebo C."/>
            <person name="Racz N."/>
            <person name="Riley R."/>
            <person name="Savchenko A."/>
            <person name="Shiryaev A."/>
            <person name="Soop K."/>
            <person name="Spirin V."/>
            <person name="Szebenyi C."/>
            <person name="Tomsovsky M."/>
            <person name="Tulloss R.E."/>
            <person name="Uehling J."/>
            <person name="Grigoriev I.V."/>
            <person name="Vagvolgyi C."/>
            <person name="Papp T."/>
            <person name="Martin F.M."/>
            <person name="Miettinen O."/>
            <person name="Hibbett D.S."/>
            <person name="Nagy L.G."/>
        </authorList>
    </citation>
    <scope>NUCLEOTIDE SEQUENCE [LARGE SCALE GENOMIC DNA]</scope>
    <source>
        <strain evidence="1 2">OMC1185</strain>
    </source>
</reference>
<name>A0A5C3N2L8_9AGAM</name>
<proteinExistence type="predicted"/>
<organism evidence="1 2">
    <name type="scientific">Heliocybe sulcata</name>
    <dbReference type="NCBI Taxonomy" id="5364"/>
    <lineage>
        <taxon>Eukaryota</taxon>
        <taxon>Fungi</taxon>
        <taxon>Dikarya</taxon>
        <taxon>Basidiomycota</taxon>
        <taxon>Agaricomycotina</taxon>
        <taxon>Agaricomycetes</taxon>
        <taxon>Gloeophyllales</taxon>
        <taxon>Gloeophyllaceae</taxon>
        <taxon>Heliocybe</taxon>
    </lineage>
</organism>
<keyword evidence="2" id="KW-1185">Reference proteome</keyword>
<accession>A0A5C3N2L8</accession>
<evidence type="ECO:0000313" key="2">
    <source>
        <dbReference type="Proteomes" id="UP000305948"/>
    </source>
</evidence>
<sequence length="91" mass="9903">MPVTKRLSPDLCSGRLTFGEDEENRAYGDRRTTQSPRPVLAVTSKKSTMRNLEHQPSFGPVAEEDAVALSTVNRVLFDCGSNCKGAGKYGV</sequence>
<evidence type="ECO:0000313" key="1">
    <source>
        <dbReference type="EMBL" id="TFK50676.1"/>
    </source>
</evidence>
<gene>
    <name evidence="1" type="ORF">OE88DRAFT_1661232</name>
</gene>